<reference evidence="2 3" key="1">
    <citation type="journal article" date="2020" name="Nat. Food">
        <title>A phased Vanilla planifolia genome enables genetic improvement of flavour and production.</title>
        <authorList>
            <person name="Hasing T."/>
            <person name="Tang H."/>
            <person name="Brym M."/>
            <person name="Khazi F."/>
            <person name="Huang T."/>
            <person name="Chambers A.H."/>
        </authorList>
    </citation>
    <scope>NUCLEOTIDE SEQUENCE [LARGE SCALE GENOMIC DNA]</scope>
    <source>
        <tissue evidence="2">Leaf</tissue>
    </source>
</reference>
<name>A0A835Q8G4_VANPL</name>
<feature type="region of interest" description="Disordered" evidence="1">
    <location>
        <begin position="1"/>
        <end position="26"/>
    </location>
</feature>
<dbReference type="EMBL" id="JADCNL010000009">
    <property type="protein sequence ID" value="KAG0466170.1"/>
    <property type="molecule type" value="Genomic_DNA"/>
</dbReference>
<evidence type="ECO:0000313" key="3">
    <source>
        <dbReference type="Proteomes" id="UP000636800"/>
    </source>
</evidence>
<comment type="caution">
    <text evidence="2">The sequence shown here is derived from an EMBL/GenBank/DDBJ whole genome shotgun (WGS) entry which is preliminary data.</text>
</comment>
<accession>A0A835Q8G4</accession>
<protein>
    <submittedName>
        <fullName evidence="2">Uncharacterized protein</fullName>
    </submittedName>
</protein>
<gene>
    <name evidence="2" type="ORF">HPP92_017750</name>
</gene>
<evidence type="ECO:0000313" key="2">
    <source>
        <dbReference type="EMBL" id="KAG0466170.1"/>
    </source>
</evidence>
<evidence type="ECO:0000256" key="1">
    <source>
        <dbReference type="SAM" id="MobiDB-lite"/>
    </source>
</evidence>
<keyword evidence="3" id="KW-1185">Reference proteome</keyword>
<dbReference type="AlphaFoldDB" id="A0A835Q8G4"/>
<sequence>MSSKLSRRLEIAEDGDENMDHITTKERPNKKAIETFQHKLRGARFFASPESRPTHGQLTCPLP</sequence>
<dbReference type="Proteomes" id="UP000636800">
    <property type="component" value="Unassembled WGS sequence"/>
</dbReference>
<organism evidence="2 3">
    <name type="scientific">Vanilla planifolia</name>
    <name type="common">Vanilla</name>
    <dbReference type="NCBI Taxonomy" id="51239"/>
    <lineage>
        <taxon>Eukaryota</taxon>
        <taxon>Viridiplantae</taxon>
        <taxon>Streptophyta</taxon>
        <taxon>Embryophyta</taxon>
        <taxon>Tracheophyta</taxon>
        <taxon>Spermatophyta</taxon>
        <taxon>Magnoliopsida</taxon>
        <taxon>Liliopsida</taxon>
        <taxon>Asparagales</taxon>
        <taxon>Orchidaceae</taxon>
        <taxon>Vanilloideae</taxon>
        <taxon>Vanilleae</taxon>
        <taxon>Vanilla</taxon>
    </lineage>
</organism>
<proteinExistence type="predicted"/>